<gene>
    <name evidence="4" type="primary">yhdN</name>
    <name evidence="4" type="ORF">Taqua_01770</name>
</gene>
<dbReference type="GO" id="GO:0005737">
    <property type="term" value="C:cytoplasm"/>
    <property type="evidence" value="ECO:0007669"/>
    <property type="project" value="TreeGrafter"/>
</dbReference>
<evidence type="ECO:0000256" key="2">
    <source>
        <dbReference type="SAM" id="MobiDB-lite"/>
    </source>
</evidence>
<keyword evidence="5" id="KW-1185">Reference proteome</keyword>
<reference evidence="4 5" key="1">
    <citation type="submission" date="2019-07" db="EMBL/GenBank/DDBJ databases">
        <title>Tepidimonas aquatica CLN-1 draft genome.</title>
        <authorList>
            <person name="Da Costa M.S."/>
            <person name="Froufe H.J.C."/>
            <person name="Egas C."/>
            <person name="Albuquerque L."/>
        </authorList>
    </citation>
    <scope>NUCLEOTIDE SEQUENCE [LARGE SCALE GENOMIC DNA]</scope>
    <source>
        <strain evidence="4 5">CLN-1</strain>
    </source>
</reference>
<feature type="region of interest" description="Disordered" evidence="2">
    <location>
        <begin position="1"/>
        <end position="29"/>
    </location>
</feature>
<dbReference type="EC" id="1.1.1.-" evidence="4"/>
<dbReference type="GO" id="GO:0016491">
    <property type="term" value="F:oxidoreductase activity"/>
    <property type="evidence" value="ECO:0007669"/>
    <property type="project" value="UniProtKB-KW"/>
</dbReference>
<dbReference type="AlphaFoldDB" id="A0A554WIU3"/>
<organism evidence="4 5">
    <name type="scientific">Tepidimonas aquatica</name>
    <dbReference type="NCBI Taxonomy" id="247482"/>
    <lineage>
        <taxon>Bacteria</taxon>
        <taxon>Pseudomonadati</taxon>
        <taxon>Pseudomonadota</taxon>
        <taxon>Betaproteobacteria</taxon>
        <taxon>Burkholderiales</taxon>
        <taxon>Tepidimonas</taxon>
    </lineage>
</organism>
<evidence type="ECO:0000313" key="4">
    <source>
        <dbReference type="EMBL" id="TSE23498.1"/>
    </source>
</evidence>
<keyword evidence="1 4" id="KW-0560">Oxidoreductase</keyword>
<comment type="caution">
    <text evidence="4">The sequence shown here is derived from an EMBL/GenBank/DDBJ whole genome shotgun (WGS) entry which is preliminary data.</text>
</comment>
<dbReference type="InterPro" id="IPR023210">
    <property type="entry name" value="NADP_OxRdtase_dom"/>
</dbReference>
<accession>A0A554WIU3</accession>
<dbReference type="Gene3D" id="3.20.20.100">
    <property type="entry name" value="NADP-dependent oxidoreductase domain"/>
    <property type="match status" value="1"/>
</dbReference>
<evidence type="ECO:0000259" key="3">
    <source>
        <dbReference type="Pfam" id="PF00248"/>
    </source>
</evidence>
<dbReference type="Proteomes" id="UP000318554">
    <property type="component" value="Unassembled WGS sequence"/>
</dbReference>
<name>A0A554WIU3_9BURK</name>
<dbReference type="InterPro" id="IPR036812">
    <property type="entry name" value="NAD(P)_OxRdtase_dom_sf"/>
</dbReference>
<sequence>MAASTSSTSDGVAATPAQPLKAPPTPLPQRRLGPFSVSAIGLGCMNICHAYGEPVPEADAARLLLAALDAGVTHFDTAALYGFGLSETLIGKYLAPHRDRFVLASKCGMTGVDLRGDGKRVRVIDGRPATLKTTCDEALRRLRTDAIDLYYLHRWDKRVPIEDSVGALADLVREGKIRAIGLSEVSAATLRRAHAVHPIAAVQSEYSLWTRNPEIAVLDACRELGVAFVAFSPLGRGVFTSTPPDPQALHAQDIRRAMPRFAPEHWPRNLALRTRLVALAEQVGCTPAQLALAWVLARGQHVHALPGTTRVAHLLEDLGALHVQPGAAVLAELDAIFVPGAPSGARYNAQGEEEVDTERF</sequence>
<evidence type="ECO:0000256" key="1">
    <source>
        <dbReference type="ARBA" id="ARBA00023002"/>
    </source>
</evidence>
<feature type="compositionally biased region" description="Polar residues" evidence="2">
    <location>
        <begin position="1"/>
        <end position="10"/>
    </location>
</feature>
<dbReference type="PANTHER" id="PTHR43625:SF40">
    <property type="entry name" value="ALDO-KETO REDUCTASE YAKC [NADP(+)]"/>
    <property type="match status" value="1"/>
</dbReference>
<dbReference type="EMBL" id="VJNA01000021">
    <property type="protein sequence ID" value="TSE23498.1"/>
    <property type="molecule type" value="Genomic_DNA"/>
</dbReference>
<dbReference type="Pfam" id="PF00248">
    <property type="entry name" value="Aldo_ket_red"/>
    <property type="match status" value="1"/>
</dbReference>
<evidence type="ECO:0000313" key="5">
    <source>
        <dbReference type="Proteomes" id="UP000318554"/>
    </source>
</evidence>
<feature type="domain" description="NADP-dependent oxidoreductase" evidence="3">
    <location>
        <begin position="40"/>
        <end position="336"/>
    </location>
</feature>
<proteinExistence type="predicted"/>
<dbReference type="PANTHER" id="PTHR43625">
    <property type="entry name" value="AFLATOXIN B1 ALDEHYDE REDUCTASE"/>
    <property type="match status" value="1"/>
</dbReference>
<dbReference type="InterPro" id="IPR050791">
    <property type="entry name" value="Aldo-Keto_reductase"/>
</dbReference>
<protein>
    <submittedName>
        <fullName evidence="4">General stress protein 69</fullName>
        <ecNumber evidence="4">1.1.1.-</ecNumber>
    </submittedName>
</protein>
<dbReference type="SUPFAM" id="SSF51430">
    <property type="entry name" value="NAD(P)-linked oxidoreductase"/>
    <property type="match status" value="1"/>
</dbReference>